<gene>
    <name evidence="4" type="ORF">CISIN_1g047744mg</name>
</gene>
<feature type="non-terminal residue" evidence="4">
    <location>
        <position position="151"/>
    </location>
</feature>
<dbReference type="eggNOG" id="KOG1030">
    <property type="taxonomic scope" value="Eukaryota"/>
</dbReference>
<evidence type="ECO:0000313" key="5">
    <source>
        <dbReference type="Proteomes" id="UP000027120"/>
    </source>
</evidence>
<accession>A0A067H2E9</accession>
<evidence type="ECO:0000313" key="4">
    <source>
        <dbReference type="EMBL" id="KDO86158.1"/>
    </source>
</evidence>
<proteinExistence type="predicted"/>
<organism evidence="4 5">
    <name type="scientific">Citrus sinensis</name>
    <name type="common">Sweet orange</name>
    <name type="synonym">Citrus aurantium var. sinensis</name>
    <dbReference type="NCBI Taxonomy" id="2711"/>
    <lineage>
        <taxon>Eukaryota</taxon>
        <taxon>Viridiplantae</taxon>
        <taxon>Streptophyta</taxon>
        <taxon>Embryophyta</taxon>
        <taxon>Tracheophyta</taxon>
        <taxon>Spermatophyta</taxon>
        <taxon>Magnoliopsida</taxon>
        <taxon>eudicotyledons</taxon>
        <taxon>Gunneridae</taxon>
        <taxon>Pentapetalae</taxon>
        <taxon>rosids</taxon>
        <taxon>malvids</taxon>
        <taxon>Sapindales</taxon>
        <taxon>Rutaceae</taxon>
        <taxon>Aurantioideae</taxon>
        <taxon>Citrus</taxon>
    </lineage>
</organism>
<keyword evidence="1" id="KW-0479">Metal-binding</keyword>
<reference evidence="4 5" key="1">
    <citation type="submission" date="2014-04" db="EMBL/GenBank/DDBJ databases">
        <authorList>
            <consortium name="International Citrus Genome Consortium"/>
            <person name="Gmitter F."/>
            <person name="Chen C."/>
            <person name="Farmerie W."/>
            <person name="Harkins T."/>
            <person name="Desany B."/>
            <person name="Mohiuddin M."/>
            <person name="Kodira C."/>
            <person name="Borodovsky M."/>
            <person name="Lomsadze A."/>
            <person name="Burns P."/>
            <person name="Jenkins J."/>
            <person name="Prochnik S."/>
            <person name="Shu S."/>
            <person name="Chapman J."/>
            <person name="Pitluck S."/>
            <person name="Schmutz J."/>
            <person name="Rokhsar D."/>
        </authorList>
    </citation>
    <scope>NUCLEOTIDE SEQUENCE</scope>
</reference>
<dbReference type="InterPro" id="IPR035892">
    <property type="entry name" value="C2_domain_sf"/>
</dbReference>
<feature type="domain" description="C2" evidence="3">
    <location>
        <begin position="1"/>
        <end position="107"/>
    </location>
</feature>
<dbReference type="PANTHER" id="PTHR46502:SF14">
    <property type="entry name" value="CALCIUM-DEPENDENT LIPID-BINDING (CALB DOMAIN) FAMILY PROTEIN"/>
    <property type="match status" value="1"/>
</dbReference>
<dbReference type="GO" id="GO:0046872">
    <property type="term" value="F:metal ion binding"/>
    <property type="evidence" value="ECO:0007669"/>
    <property type="project" value="UniProtKB-KW"/>
</dbReference>
<dbReference type="STRING" id="2711.A0A067H2E9"/>
<dbReference type="PANTHER" id="PTHR46502">
    <property type="entry name" value="C2 DOMAIN-CONTAINING"/>
    <property type="match status" value="1"/>
</dbReference>
<dbReference type="AlphaFoldDB" id="A0A067H2E9"/>
<dbReference type="SUPFAM" id="SSF49562">
    <property type="entry name" value="C2 domain (Calcium/lipid-binding domain, CaLB)"/>
    <property type="match status" value="1"/>
</dbReference>
<keyword evidence="5" id="KW-1185">Reference proteome</keyword>
<sequence length="151" mass="17348">MKGGILEVLLVNAEGIKHTNIFGTPSYYVIARCGNQEHRSKNSMVKGEKAWWNEKFIFEFPMSDWKLLTHIKFRIMDTELLTDGGFVGETVFSYIHDQTSVNQCRYYLGGIITDQSNDKELIEVKPAPYNVLLEDDTYKGQIVIGFKFIVN</sequence>
<dbReference type="Pfam" id="PF00168">
    <property type="entry name" value="C2"/>
    <property type="match status" value="1"/>
</dbReference>
<dbReference type="InterPro" id="IPR000008">
    <property type="entry name" value="C2_dom"/>
</dbReference>
<evidence type="ECO:0000256" key="2">
    <source>
        <dbReference type="ARBA" id="ARBA00022837"/>
    </source>
</evidence>
<dbReference type="Proteomes" id="UP000027120">
    <property type="component" value="Unassembled WGS sequence"/>
</dbReference>
<dbReference type="Gene3D" id="2.60.40.150">
    <property type="entry name" value="C2 domain"/>
    <property type="match status" value="1"/>
</dbReference>
<protein>
    <recommendedName>
        <fullName evidence="3">C2 domain-containing protein</fullName>
    </recommendedName>
</protein>
<dbReference type="PROSITE" id="PS50004">
    <property type="entry name" value="C2"/>
    <property type="match status" value="1"/>
</dbReference>
<keyword evidence="2" id="KW-0106">Calcium</keyword>
<dbReference type="PaxDb" id="2711-XP_006491463.1"/>
<dbReference type="SMR" id="A0A067H2E9"/>
<evidence type="ECO:0000259" key="3">
    <source>
        <dbReference type="PROSITE" id="PS50004"/>
    </source>
</evidence>
<evidence type="ECO:0000256" key="1">
    <source>
        <dbReference type="ARBA" id="ARBA00022723"/>
    </source>
</evidence>
<dbReference type="EMBL" id="KK784873">
    <property type="protein sequence ID" value="KDO86158.1"/>
    <property type="molecule type" value="Genomic_DNA"/>
</dbReference>
<name>A0A067H2E9_CITSI</name>